<name>A0A556N7H9_9FLAO</name>
<reference evidence="3 4" key="1">
    <citation type="submission" date="2019-07" db="EMBL/GenBank/DDBJ databases">
        <authorList>
            <person name="Huq M.A."/>
        </authorList>
    </citation>
    <scope>NUCLEOTIDE SEQUENCE [LARGE SCALE GENOMIC DNA]</scope>
    <source>
        <strain evidence="3 4">MAH-3</strain>
    </source>
</reference>
<dbReference type="Gene3D" id="3.30.830.10">
    <property type="entry name" value="Metalloenzyme, LuxS/M16 peptidase-like"/>
    <property type="match status" value="2"/>
</dbReference>
<dbReference type="RefSeq" id="WP_144331650.1">
    <property type="nucleotide sequence ID" value="NZ_VLPL01000001.1"/>
</dbReference>
<sequence length="692" mass="76019">MKKLITLVALTAFTGVYGQVDRSVRPAAAAAPTINIKNSEVFKLSNGITVILSENHKLPRVSFSLTMGASPMIEGSKAGTNNLMGQLLTSGTTKRSKDVLDKEVDNMGADLNADGHSIYFSCLTKHMETGLDIMQDVAMNPAFPQSEFERIKKQNESGLLSAKSDPNTMASNAESKIDFPNHPLGEVMDEASLAAITLDDVKNNYKQVFTPNGAYLVIVGDITKDNAMKMAEKYFGAWKGGQPYKEDFGKGLKAKGNRVIFVNKPGAVQSVISITFPIEMKPGASDQIALNVMNSILGGGSFGARLMQNLREDKAYTYGAYSSFEVTRDGSWFGTSGSFRNEVTDSAITQLLAEITKISDSYVTDDELNLAKSAMAGGFARSLERPQTIARFALNIIRDNLPADYYQTYLKRLDAITKDDVLTVAQKYFKNGFNIVVVGNEDILPKLKAFDSDGVIEKLDPFGNPVKEMKKADITADQLIERYVNTVTKTASAKDLAKKMKKVKSVVKKIELSSPQIPVVITMTEAFVAPNKEAIKIEAQGMVFQSSYYDGTTGSEMNMQTGKKAMSAEEIAAKKKGEGLFPEATYKTSGMKYEIKGIETIAGKDYYVLTTNDGEKESFDYFDAVTNLKFKTVSITKKEEETNEVTVMYDDYKEVNGFLFPHKLTQIMGEMTLSGTVKTIEFNGEVDKTLFE</sequence>
<accession>A0A556N7H9</accession>
<evidence type="ECO:0000259" key="1">
    <source>
        <dbReference type="Pfam" id="PF00675"/>
    </source>
</evidence>
<dbReference type="AlphaFoldDB" id="A0A556N7H9"/>
<feature type="domain" description="Peptidase M16 C-terminal" evidence="2">
    <location>
        <begin position="196"/>
        <end position="374"/>
    </location>
</feature>
<comment type="caution">
    <text evidence="3">The sequence shown here is derived from an EMBL/GenBank/DDBJ whole genome shotgun (WGS) entry which is preliminary data.</text>
</comment>
<dbReference type="Pfam" id="PF00675">
    <property type="entry name" value="Peptidase_M16"/>
    <property type="match status" value="1"/>
</dbReference>
<dbReference type="InterPro" id="IPR011249">
    <property type="entry name" value="Metalloenz_LuxS/M16"/>
</dbReference>
<dbReference type="InterPro" id="IPR050361">
    <property type="entry name" value="MPP/UQCRC_Complex"/>
</dbReference>
<keyword evidence="4" id="KW-1185">Reference proteome</keyword>
<dbReference type="InterPro" id="IPR011765">
    <property type="entry name" value="Pept_M16_N"/>
</dbReference>
<proteinExistence type="predicted"/>
<dbReference type="InterPro" id="IPR007863">
    <property type="entry name" value="Peptidase_M16_C"/>
</dbReference>
<evidence type="ECO:0000259" key="2">
    <source>
        <dbReference type="Pfam" id="PF05193"/>
    </source>
</evidence>
<gene>
    <name evidence="3" type="ORF">FO442_02980</name>
</gene>
<dbReference type="Proteomes" id="UP000316008">
    <property type="component" value="Unassembled WGS sequence"/>
</dbReference>
<dbReference type="EMBL" id="VLPL01000001">
    <property type="protein sequence ID" value="TSJ48115.1"/>
    <property type="molecule type" value="Genomic_DNA"/>
</dbReference>
<evidence type="ECO:0000313" key="4">
    <source>
        <dbReference type="Proteomes" id="UP000316008"/>
    </source>
</evidence>
<protein>
    <submittedName>
        <fullName evidence="3">Insulinase family protein</fullName>
    </submittedName>
</protein>
<dbReference type="SUPFAM" id="SSF63411">
    <property type="entry name" value="LuxS/MPP-like metallohydrolase"/>
    <property type="match status" value="2"/>
</dbReference>
<dbReference type="Pfam" id="PF05193">
    <property type="entry name" value="Peptidase_M16_C"/>
    <property type="match status" value="1"/>
</dbReference>
<dbReference type="OrthoDB" id="9811314at2"/>
<feature type="domain" description="Peptidase M16 N-terminal" evidence="1">
    <location>
        <begin position="50"/>
        <end position="166"/>
    </location>
</feature>
<organism evidence="3 4">
    <name type="scientific">Fluviicola chungangensis</name>
    <dbReference type="NCBI Taxonomy" id="2597671"/>
    <lineage>
        <taxon>Bacteria</taxon>
        <taxon>Pseudomonadati</taxon>
        <taxon>Bacteroidota</taxon>
        <taxon>Flavobacteriia</taxon>
        <taxon>Flavobacteriales</taxon>
        <taxon>Crocinitomicaceae</taxon>
        <taxon>Fluviicola</taxon>
    </lineage>
</organism>
<dbReference type="GO" id="GO:0046872">
    <property type="term" value="F:metal ion binding"/>
    <property type="evidence" value="ECO:0007669"/>
    <property type="project" value="InterPro"/>
</dbReference>
<dbReference type="PROSITE" id="PS50890">
    <property type="entry name" value="PUA"/>
    <property type="match status" value="1"/>
</dbReference>
<evidence type="ECO:0000313" key="3">
    <source>
        <dbReference type="EMBL" id="TSJ48115.1"/>
    </source>
</evidence>
<dbReference type="PANTHER" id="PTHR11851">
    <property type="entry name" value="METALLOPROTEASE"/>
    <property type="match status" value="1"/>
</dbReference>